<accession>A0A080M2H8</accession>
<evidence type="ECO:0000313" key="2">
    <source>
        <dbReference type="Proteomes" id="UP000020077"/>
    </source>
</evidence>
<reference evidence="1 2" key="1">
    <citation type="submission" date="2014-02" db="EMBL/GenBank/DDBJ databases">
        <title>Expanding our view of genomic diversity in Candidatus Accumulibacter clades.</title>
        <authorList>
            <person name="Skennerton C.T."/>
            <person name="Barr J.J."/>
            <person name="Slater F.R."/>
            <person name="Bond P.L."/>
            <person name="Tyson G.W."/>
        </authorList>
    </citation>
    <scope>NUCLEOTIDE SEQUENCE [LARGE SCALE GENOMIC DNA]</scope>
    <source>
        <strain evidence="2">BA-91</strain>
    </source>
</reference>
<name>A0A080M2H8_9PROT</name>
<evidence type="ECO:0000313" key="1">
    <source>
        <dbReference type="EMBL" id="KFB71369.1"/>
    </source>
</evidence>
<protein>
    <submittedName>
        <fullName evidence="1">Uncharacterized protein</fullName>
    </submittedName>
</protein>
<comment type="caution">
    <text evidence="1">The sequence shown here is derived from an EMBL/GenBank/DDBJ whole genome shotgun (WGS) entry which is preliminary data.</text>
</comment>
<dbReference type="EMBL" id="JDVG02000553">
    <property type="protein sequence ID" value="KFB71369.1"/>
    <property type="molecule type" value="Genomic_DNA"/>
</dbReference>
<sequence length="92" mass="10247">MADAFQLLHLAGDHPGGGELEKVDRQGEQVAESPAGHMHVDLVGRRQQQYLAQIAEGRIEQHGNDHPGGEHHQGRCILVYQHLVDHYLEEQG</sequence>
<dbReference type="Proteomes" id="UP000020077">
    <property type="component" value="Unassembled WGS sequence"/>
</dbReference>
<dbReference type="AlphaFoldDB" id="A0A080M2H8"/>
<organism evidence="1 2">
    <name type="scientific">Candidatus Accumulibacter phosphatis</name>
    <dbReference type="NCBI Taxonomy" id="327160"/>
    <lineage>
        <taxon>Bacteria</taxon>
        <taxon>Pseudomonadati</taxon>
        <taxon>Pseudomonadota</taxon>
        <taxon>Betaproteobacteria</taxon>
        <taxon>Candidatus Accumulibacter</taxon>
    </lineage>
</organism>
<gene>
    <name evidence="1" type="ORF">AW09_003485</name>
</gene>
<proteinExistence type="predicted"/>